<sequence length="197" mass="21053">MVPGAARAAVAATAADAAGTEASSQITARNARKVERNSQVIRCYIGLGSNLDDPAAQLRSALDRIAEIPHTALSGCSAFYTSAPVGPEGQPDYVNAVACVDTDLAPEALLDALQAVENLHGRERTLRWGARTLDLDILLYGDQVLDTERLSVPHPRMAERNFVLEPLAELAPGLCLPDGTPLQELQAQCPPNRLHRL</sequence>
<keyword evidence="6" id="KW-0547">Nucleotide-binding</keyword>
<evidence type="ECO:0000256" key="11">
    <source>
        <dbReference type="ARBA" id="ARBA00029766"/>
    </source>
</evidence>
<dbReference type="EC" id="2.7.6.3" evidence="3"/>
<evidence type="ECO:0000313" key="14">
    <source>
        <dbReference type="EMBL" id="QHQ39901.1"/>
    </source>
</evidence>
<feature type="domain" description="7,8-dihydro-6-hydroxymethylpterin-pyrophosphokinase" evidence="13">
    <location>
        <begin position="127"/>
        <end position="138"/>
    </location>
</feature>
<evidence type="ECO:0000259" key="13">
    <source>
        <dbReference type="PROSITE" id="PS00794"/>
    </source>
</evidence>
<gene>
    <name evidence="14" type="primary">folK</name>
    <name evidence="14" type="ORF">GTQ55_13525</name>
</gene>
<evidence type="ECO:0000256" key="12">
    <source>
        <dbReference type="ARBA" id="ARBA00033413"/>
    </source>
</evidence>
<keyword evidence="8" id="KW-0067">ATP-binding</keyword>
<protein>
    <recommendedName>
        <fullName evidence="4">2-amino-4-hydroxy-6-hydroxymethyldihydropteridine pyrophosphokinase</fullName>
        <ecNumber evidence="3">2.7.6.3</ecNumber>
    </recommendedName>
    <alternativeName>
        <fullName evidence="11">6-hydroxymethyl-7,8-dihydropterin pyrophosphokinase</fullName>
    </alternativeName>
    <alternativeName>
        <fullName evidence="12">7,8-dihydro-6-hydroxymethylpterin-pyrophosphokinase</fullName>
    </alternativeName>
</protein>
<comment type="pathway">
    <text evidence="1">Cofactor biosynthesis; tetrahydrofolate biosynthesis; 2-amino-4-hydroxy-6-hydroxymethyl-7,8-dihydropteridine diphosphate from 7,8-dihydroneopterin triphosphate: step 4/4.</text>
</comment>
<comment type="function">
    <text evidence="10">Catalyzes the transfer of pyrophosphate from adenosine triphosphate (ATP) to 6-hydroxymethyl-7,8-dihydropterin, an enzymatic step in folate biosynthesis pathway.</text>
</comment>
<evidence type="ECO:0000256" key="7">
    <source>
        <dbReference type="ARBA" id="ARBA00022777"/>
    </source>
</evidence>
<evidence type="ECO:0000256" key="5">
    <source>
        <dbReference type="ARBA" id="ARBA00022679"/>
    </source>
</evidence>
<dbReference type="SUPFAM" id="SSF55083">
    <property type="entry name" value="6-hydroxymethyl-7,8-dihydropterin pyrophosphokinase, HPPK"/>
    <property type="match status" value="1"/>
</dbReference>
<accession>A0ABX6IYN7</accession>
<proteinExistence type="inferred from homology"/>
<name>A0ABX6IYN7_9GAMM</name>
<evidence type="ECO:0000256" key="2">
    <source>
        <dbReference type="ARBA" id="ARBA00005810"/>
    </source>
</evidence>
<reference evidence="14 15" key="1">
    <citation type="submission" date="2020-01" db="EMBL/GenBank/DDBJ databases">
        <title>The possibility of degradation of plastic by Microbulbifer hydrolyticus IRE-31.</title>
        <authorList>
            <person name="Liu L."/>
        </authorList>
    </citation>
    <scope>NUCLEOTIDE SEQUENCE [LARGE SCALE GENOMIC DNA]</scope>
    <source>
        <strain evidence="14 15">IRE-31</strain>
    </source>
</reference>
<evidence type="ECO:0000256" key="1">
    <source>
        <dbReference type="ARBA" id="ARBA00005051"/>
    </source>
</evidence>
<dbReference type="Pfam" id="PF01288">
    <property type="entry name" value="HPPK"/>
    <property type="match status" value="1"/>
</dbReference>
<evidence type="ECO:0000256" key="6">
    <source>
        <dbReference type="ARBA" id="ARBA00022741"/>
    </source>
</evidence>
<evidence type="ECO:0000256" key="4">
    <source>
        <dbReference type="ARBA" id="ARBA00016218"/>
    </source>
</evidence>
<keyword evidence="15" id="KW-1185">Reference proteome</keyword>
<dbReference type="PANTHER" id="PTHR43071">
    <property type="entry name" value="2-AMINO-4-HYDROXY-6-HYDROXYMETHYLDIHYDROPTERIDINE PYROPHOSPHOKINASE"/>
    <property type="match status" value="1"/>
</dbReference>
<evidence type="ECO:0000256" key="9">
    <source>
        <dbReference type="ARBA" id="ARBA00022909"/>
    </source>
</evidence>
<keyword evidence="5 14" id="KW-0808">Transferase</keyword>
<evidence type="ECO:0000256" key="10">
    <source>
        <dbReference type="ARBA" id="ARBA00029409"/>
    </source>
</evidence>
<dbReference type="InterPro" id="IPR035907">
    <property type="entry name" value="Hppk_sf"/>
</dbReference>
<dbReference type="InterPro" id="IPR000550">
    <property type="entry name" value="Hppk"/>
</dbReference>
<dbReference type="Proteomes" id="UP000464675">
    <property type="component" value="Chromosome"/>
</dbReference>
<comment type="similarity">
    <text evidence="2">Belongs to the HPPK family.</text>
</comment>
<dbReference type="CDD" id="cd00483">
    <property type="entry name" value="HPPK"/>
    <property type="match status" value="1"/>
</dbReference>
<dbReference type="Gene3D" id="3.30.70.560">
    <property type="entry name" value="7,8-Dihydro-6-hydroxymethylpterin-pyrophosphokinase HPPK"/>
    <property type="match status" value="1"/>
</dbReference>
<dbReference type="NCBIfam" id="TIGR01498">
    <property type="entry name" value="folK"/>
    <property type="match status" value="1"/>
</dbReference>
<dbReference type="EMBL" id="CP047491">
    <property type="protein sequence ID" value="QHQ39901.1"/>
    <property type="molecule type" value="Genomic_DNA"/>
</dbReference>
<dbReference type="PANTHER" id="PTHR43071:SF1">
    <property type="entry name" value="2-AMINO-4-HYDROXY-6-HYDROXYMETHYLDIHYDROPTERIDINE PYROPHOSPHOKINASE"/>
    <property type="match status" value="1"/>
</dbReference>
<evidence type="ECO:0000256" key="8">
    <source>
        <dbReference type="ARBA" id="ARBA00022840"/>
    </source>
</evidence>
<evidence type="ECO:0000313" key="15">
    <source>
        <dbReference type="Proteomes" id="UP000464675"/>
    </source>
</evidence>
<dbReference type="PROSITE" id="PS00794">
    <property type="entry name" value="HPPK"/>
    <property type="match status" value="1"/>
</dbReference>
<keyword evidence="9" id="KW-0289">Folate biosynthesis</keyword>
<dbReference type="GO" id="GO:0003848">
    <property type="term" value="F:2-amino-4-hydroxy-6-hydroxymethyldihydropteridine diphosphokinase activity"/>
    <property type="evidence" value="ECO:0007669"/>
    <property type="project" value="UniProtKB-EC"/>
</dbReference>
<organism evidence="14 15">
    <name type="scientific">Microbulbifer hydrolyticus</name>
    <dbReference type="NCBI Taxonomy" id="48074"/>
    <lineage>
        <taxon>Bacteria</taxon>
        <taxon>Pseudomonadati</taxon>
        <taxon>Pseudomonadota</taxon>
        <taxon>Gammaproteobacteria</taxon>
        <taxon>Cellvibrionales</taxon>
        <taxon>Microbulbiferaceae</taxon>
        <taxon>Microbulbifer</taxon>
    </lineage>
</organism>
<keyword evidence="7" id="KW-0418">Kinase</keyword>
<evidence type="ECO:0000256" key="3">
    <source>
        <dbReference type="ARBA" id="ARBA00013253"/>
    </source>
</evidence>